<reference evidence="2" key="1">
    <citation type="submission" date="2011-12" db="EMBL/GenBank/DDBJ databases">
        <title>Complete sequence of Methanoregula formicicum SMSP.</title>
        <authorList>
            <person name="Lucas S."/>
            <person name="Han J."/>
            <person name="Lapidus A."/>
            <person name="Cheng J.-F."/>
            <person name="Goodwin L."/>
            <person name="Pitluck S."/>
            <person name="Peters L."/>
            <person name="Ovchinnikova G."/>
            <person name="Teshima H."/>
            <person name="Detter J.C."/>
            <person name="Han C."/>
            <person name="Tapia R."/>
            <person name="Land M."/>
            <person name="Hauser L."/>
            <person name="Kyrpides N."/>
            <person name="Ivanova N."/>
            <person name="Pagani I."/>
            <person name="Imachi H."/>
            <person name="Tamaki H."/>
            <person name="Sekiguchi Y."/>
            <person name="Kamagata Y."/>
            <person name="Cadillo-Quiroz H."/>
            <person name="Zinder S."/>
            <person name="Liu W.-T."/>
            <person name="Woyke T."/>
        </authorList>
    </citation>
    <scope>NUCLEOTIDE SEQUENCE [LARGE SCALE GENOMIC DNA]</scope>
    <source>
        <strain evidence="2">DSM 22288 / NBRC 105244 / SMSP</strain>
    </source>
</reference>
<reference evidence="1 2" key="2">
    <citation type="journal article" date="2014" name="Genome Announc.">
        <title>Complete Genome Sequence of Methanoregula formicica SMSPT, a Mesophilic Hydrogenotrophic Methanogen Isolated from a Methanogenic Upflow Anaerobic Sludge Blanket Reactor.</title>
        <authorList>
            <person name="Yamamoto K."/>
            <person name="Tamaki H."/>
            <person name="Cadillo-Quiroz H."/>
            <person name="Imachi H."/>
            <person name="Kyrpides N."/>
            <person name="Woyke T."/>
            <person name="Goodwin L."/>
            <person name="Zinder S.H."/>
            <person name="Kamagata Y."/>
            <person name="Liu W.T."/>
        </authorList>
    </citation>
    <scope>NUCLEOTIDE SEQUENCE [LARGE SCALE GENOMIC DNA]</scope>
    <source>
        <strain evidence="2">DSM 22288 / NBRC 105244 / SMSP</strain>
    </source>
</reference>
<sequence length="340" mass="36752" precursor="true">MKRNSFFIILFCLALCSGCVSDYAYGNHGTDEKSHNLTPHPAVTAESSPGFEQCFPEEASGLEDTYIEFLPGETQTTTQYTFSNTLATPAEVVYTLIPVSNWGEKDPVVLPDWVNVSVEPPSQIIPPCRNGTSTVRIGLTRNATGTSASSLPASRTAFFYLKPATNSPVHTDAGDWLCIQENNDYRTLLRPRLQASVEQADLVVHPGSGNKTSLIVNTQGQGLDSLRLGILAEDARSADVLQKGLLQVSLDPPAFSTRSFRQYSSTLKVNASDSLPSGTYLFTITVHSKSLAQLHIRVEADSPRQFHGGLYKEGLEKAAGYSAEATPCPDCPLPLATPTP</sequence>
<gene>
    <name evidence="1" type="ordered locus">Metfor_2350</name>
</gene>
<dbReference type="GeneID" id="14309742"/>
<protein>
    <submittedName>
        <fullName evidence="1">Uncharacterized protein</fullName>
    </submittedName>
</protein>
<evidence type="ECO:0000313" key="1">
    <source>
        <dbReference type="EMBL" id="AGB03354.1"/>
    </source>
</evidence>
<organism evidence="1 2">
    <name type="scientific">Methanoregula formicica (strain DSM 22288 / NBRC 105244 / SMSP)</name>
    <dbReference type="NCBI Taxonomy" id="593750"/>
    <lineage>
        <taxon>Archaea</taxon>
        <taxon>Methanobacteriati</taxon>
        <taxon>Methanobacteriota</taxon>
        <taxon>Stenosarchaea group</taxon>
        <taxon>Methanomicrobia</taxon>
        <taxon>Methanomicrobiales</taxon>
        <taxon>Methanoregulaceae</taxon>
        <taxon>Methanoregula</taxon>
    </lineage>
</organism>
<dbReference type="EMBL" id="CP003167">
    <property type="protein sequence ID" value="AGB03354.1"/>
    <property type="molecule type" value="Genomic_DNA"/>
</dbReference>
<accession>L0HJW1</accession>
<evidence type="ECO:0000313" key="2">
    <source>
        <dbReference type="Proteomes" id="UP000010824"/>
    </source>
</evidence>
<dbReference type="KEGG" id="mfo:Metfor_2350"/>
<dbReference type="STRING" id="593750.Metfor_2350"/>
<name>L0HJW1_METFS</name>
<dbReference type="RefSeq" id="WP_015286316.1">
    <property type="nucleotide sequence ID" value="NC_019943.1"/>
</dbReference>
<dbReference type="InParanoid" id="L0HJW1"/>
<keyword evidence="2" id="KW-1185">Reference proteome</keyword>
<proteinExistence type="predicted"/>
<dbReference type="HOGENOM" id="CLU_815372_0_0_2"/>
<dbReference type="AlphaFoldDB" id="L0HJW1"/>
<dbReference type="Proteomes" id="UP000010824">
    <property type="component" value="Chromosome"/>
</dbReference>